<dbReference type="Proteomes" id="UP000597877">
    <property type="component" value="Unassembled WGS sequence"/>
</dbReference>
<protein>
    <recommendedName>
        <fullName evidence="4">Type IV pilin</fullName>
    </recommendedName>
</protein>
<evidence type="ECO:0000313" key="3">
    <source>
        <dbReference type="Proteomes" id="UP000597877"/>
    </source>
</evidence>
<keyword evidence="1" id="KW-0812">Transmembrane</keyword>
<feature type="transmembrane region" description="Helical" evidence="1">
    <location>
        <begin position="6"/>
        <end position="27"/>
    </location>
</feature>
<reference evidence="2 3" key="1">
    <citation type="submission" date="2020-08" db="EMBL/GenBank/DDBJ databases">
        <title>Genome public.</title>
        <authorList>
            <person name="Liu C."/>
            <person name="Sun Q."/>
        </authorList>
    </citation>
    <scope>NUCLEOTIDE SEQUENCE [LARGE SCALE GENOMIC DNA]</scope>
    <source>
        <strain evidence="2 3">BX4</strain>
    </source>
</reference>
<keyword evidence="1" id="KW-0472">Membrane</keyword>
<evidence type="ECO:0000256" key="1">
    <source>
        <dbReference type="SAM" id="Phobius"/>
    </source>
</evidence>
<keyword evidence="1" id="KW-1133">Transmembrane helix</keyword>
<evidence type="ECO:0000313" key="2">
    <source>
        <dbReference type="EMBL" id="MBC5668400.1"/>
    </source>
</evidence>
<sequence length="147" mass="16543">MALSGLTIGLIVVVAVLLVAVIVLYFIGRKAEKKQAEQEKTMKENAQTVSLFVIDKKKLKLKDSGLPSIVLEQTPKYARRAKVPIVKVKAGPRVMNLIADAKIYDQILPKQEIKATVSGIYITSFKRIRGPIYEPPKKKKHFWQKSK</sequence>
<proteinExistence type="predicted"/>
<name>A0ABR7F6K7_9FIRM</name>
<dbReference type="EMBL" id="JACOOZ010000007">
    <property type="protein sequence ID" value="MBC5668400.1"/>
    <property type="molecule type" value="Genomic_DNA"/>
</dbReference>
<accession>A0ABR7F6K7</accession>
<gene>
    <name evidence="2" type="ORF">H8S00_10425</name>
</gene>
<evidence type="ECO:0008006" key="4">
    <source>
        <dbReference type="Google" id="ProtNLM"/>
    </source>
</evidence>
<keyword evidence="3" id="KW-1185">Reference proteome</keyword>
<organism evidence="2 3">
    <name type="scientific">Eubacterium segne</name>
    <dbReference type="NCBI Taxonomy" id="2763045"/>
    <lineage>
        <taxon>Bacteria</taxon>
        <taxon>Bacillati</taxon>
        <taxon>Bacillota</taxon>
        <taxon>Clostridia</taxon>
        <taxon>Eubacteriales</taxon>
        <taxon>Eubacteriaceae</taxon>
        <taxon>Eubacterium</taxon>
    </lineage>
</organism>
<comment type="caution">
    <text evidence="2">The sequence shown here is derived from an EMBL/GenBank/DDBJ whole genome shotgun (WGS) entry which is preliminary data.</text>
</comment>